<keyword evidence="7" id="KW-1185">Reference proteome</keyword>
<sequence length="605" mass="68360">MAVAFVGEAFLSVSVEVLLERIISHEFLHFIRSKELDISLLKNQKITLLSLQVVLNDAEEKQITNPSIKEWLDELTHALYNADDLMDEINTGLCDAKWKFYLKVNPLVISLMIQPTMRAQEGTRRNHVIWKTTPATNPEPISDSHVSADPDPRRLALVSNSGPRTHQLVRPIDATSLAAMAEHNTRSKTSDRLKEAITHLTQNQTTLTDAHHDLTLRLDSIQDQLLQLQLHLPPHPPNNPNPSLPLPPPSPNNHGQPYRHSLKLEVPCFDGHDAMGWIFKISQFFDYHHTPEEERIIVASFYMDGPTLSWYQWMHRNGLLTQRNSVNEYLLKFERLSNHIVDLPPSFILSCFIFDLNSELRCEVQALQPISLQQAISLAKLQEDKLEDHHRSYQTRPPATPSPPLPLPPLLPNPTPTTVPPHPKPQVKRLTPEEMARKHELGQCYNCDDKWGPTHRCRACFFLLIADDDDPDPLPNLLPPEPTPEPPIPSSPNLSHALISFNALSGTTTLEALRLYGFVHHHRLTVLIDGGSMHNFIQSRVAKFLHLPTTPTNPLQVTIDNGTILPCDHVCYQTPLILQGCSFSVDLHVLPISGVDIVLGIQWLK</sequence>
<dbReference type="Pfam" id="PF08284">
    <property type="entry name" value="RVP_2"/>
    <property type="match status" value="1"/>
</dbReference>
<comment type="caution">
    <text evidence="6">The sequence shown here is derived from an EMBL/GenBank/DDBJ whole genome shotgun (WGS) entry which is preliminary data.</text>
</comment>
<dbReference type="Gene3D" id="2.40.70.10">
    <property type="entry name" value="Acid Proteases"/>
    <property type="match status" value="1"/>
</dbReference>
<feature type="domain" description="Disease resistance N-terminal" evidence="5">
    <location>
        <begin position="39"/>
        <end position="94"/>
    </location>
</feature>
<evidence type="ECO:0000313" key="7">
    <source>
        <dbReference type="Proteomes" id="UP000289340"/>
    </source>
</evidence>
<dbReference type="Gene3D" id="1.20.5.4130">
    <property type="match status" value="1"/>
</dbReference>
<dbReference type="InterPro" id="IPR041118">
    <property type="entry name" value="Rx_N"/>
</dbReference>
<feature type="compositionally biased region" description="Pro residues" evidence="4">
    <location>
        <begin position="233"/>
        <end position="251"/>
    </location>
</feature>
<dbReference type="GO" id="GO:0000166">
    <property type="term" value="F:nucleotide binding"/>
    <property type="evidence" value="ECO:0007669"/>
    <property type="project" value="UniProtKB-KW"/>
</dbReference>
<feature type="region of interest" description="Disordered" evidence="4">
    <location>
        <begin position="387"/>
        <end position="427"/>
    </location>
</feature>
<name>A0A445I3F1_GLYSO</name>
<dbReference type="PANTHER" id="PTHR15503">
    <property type="entry name" value="LDOC1 RELATED"/>
    <property type="match status" value="1"/>
</dbReference>
<proteinExistence type="predicted"/>
<evidence type="ECO:0000259" key="5">
    <source>
        <dbReference type="Pfam" id="PF18052"/>
    </source>
</evidence>
<gene>
    <name evidence="6" type="ORF">D0Y65_030388</name>
</gene>
<dbReference type="Pfam" id="PF18052">
    <property type="entry name" value="Rx_N"/>
    <property type="match status" value="1"/>
</dbReference>
<dbReference type="EMBL" id="QZWG01000011">
    <property type="protein sequence ID" value="RZB80671.1"/>
    <property type="molecule type" value="Genomic_DNA"/>
</dbReference>
<keyword evidence="1" id="KW-0677">Repeat</keyword>
<dbReference type="InterPro" id="IPR021109">
    <property type="entry name" value="Peptidase_aspartic_dom_sf"/>
</dbReference>
<dbReference type="GO" id="GO:0006952">
    <property type="term" value="P:defense response"/>
    <property type="evidence" value="ECO:0007669"/>
    <property type="project" value="UniProtKB-KW"/>
</dbReference>
<dbReference type="CDD" id="cd00303">
    <property type="entry name" value="retropepsin_like"/>
    <property type="match status" value="1"/>
</dbReference>
<dbReference type="InterPro" id="IPR032567">
    <property type="entry name" value="RTL1-rel"/>
</dbReference>
<organism evidence="6 7">
    <name type="scientific">Glycine soja</name>
    <name type="common">Wild soybean</name>
    <dbReference type="NCBI Taxonomy" id="3848"/>
    <lineage>
        <taxon>Eukaryota</taxon>
        <taxon>Viridiplantae</taxon>
        <taxon>Streptophyta</taxon>
        <taxon>Embryophyta</taxon>
        <taxon>Tracheophyta</taxon>
        <taxon>Spermatophyta</taxon>
        <taxon>Magnoliopsida</taxon>
        <taxon>eudicotyledons</taxon>
        <taxon>Gunneridae</taxon>
        <taxon>Pentapetalae</taxon>
        <taxon>rosids</taxon>
        <taxon>fabids</taxon>
        <taxon>Fabales</taxon>
        <taxon>Fabaceae</taxon>
        <taxon>Papilionoideae</taxon>
        <taxon>50 kb inversion clade</taxon>
        <taxon>NPAAA clade</taxon>
        <taxon>indigoferoid/millettioid clade</taxon>
        <taxon>Phaseoleae</taxon>
        <taxon>Glycine</taxon>
        <taxon>Glycine subgen. Soja</taxon>
    </lineage>
</organism>
<evidence type="ECO:0000313" key="6">
    <source>
        <dbReference type="EMBL" id="RZB80671.1"/>
    </source>
</evidence>
<accession>A0A445I3F1</accession>
<dbReference type="Proteomes" id="UP000289340">
    <property type="component" value="Chromosome 11"/>
</dbReference>
<keyword evidence="3" id="KW-0611">Plant defense</keyword>
<feature type="region of interest" description="Disordered" evidence="4">
    <location>
        <begin position="230"/>
        <end position="257"/>
    </location>
</feature>
<keyword evidence="2" id="KW-0547">Nucleotide-binding</keyword>
<protein>
    <submittedName>
        <fullName evidence="6">Putative disease resistance RPP13-like protein 1</fullName>
    </submittedName>
</protein>
<feature type="compositionally biased region" description="Pro residues" evidence="4">
    <location>
        <begin position="398"/>
        <end position="424"/>
    </location>
</feature>
<dbReference type="AlphaFoldDB" id="A0A445I3F1"/>
<evidence type="ECO:0000256" key="3">
    <source>
        <dbReference type="ARBA" id="ARBA00022821"/>
    </source>
</evidence>
<evidence type="ECO:0000256" key="4">
    <source>
        <dbReference type="SAM" id="MobiDB-lite"/>
    </source>
</evidence>
<reference evidence="6 7" key="1">
    <citation type="submission" date="2018-09" db="EMBL/GenBank/DDBJ databases">
        <title>A high-quality reference genome of wild soybean provides a powerful tool to mine soybean genomes.</title>
        <authorList>
            <person name="Xie M."/>
            <person name="Chung C.Y.L."/>
            <person name="Li M.-W."/>
            <person name="Wong F.-L."/>
            <person name="Chan T.-F."/>
            <person name="Lam H.-M."/>
        </authorList>
    </citation>
    <scope>NUCLEOTIDE SEQUENCE [LARGE SCALE GENOMIC DNA]</scope>
    <source>
        <strain evidence="7">cv. W05</strain>
        <tissue evidence="6">Hypocotyl of etiolated seedlings</tissue>
    </source>
</reference>
<dbReference type="PANTHER" id="PTHR15503:SF22">
    <property type="entry name" value="TRANSPOSON TY3-I GAG POLYPROTEIN"/>
    <property type="match status" value="1"/>
</dbReference>
<evidence type="ECO:0000256" key="2">
    <source>
        <dbReference type="ARBA" id="ARBA00022741"/>
    </source>
</evidence>
<evidence type="ECO:0000256" key="1">
    <source>
        <dbReference type="ARBA" id="ARBA00022737"/>
    </source>
</evidence>